<dbReference type="AlphaFoldDB" id="A0A7X6DUV9"/>
<reference evidence="1 2" key="1">
    <citation type="journal article" date="2020" name="Nature">
        <title>Bacterial chemolithoautotrophy via manganese oxidation.</title>
        <authorList>
            <person name="Yu H."/>
            <person name="Leadbetter J.R."/>
        </authorList>
    </citation>
    <scope>NUCLEOTIDE SEQUENCE [LARGE SCALE GENOMIC DNA]</scope>
    <source>
        <strain evidence="1 2">Mn-1</strain>
    </source>
</reference>
<name>A0A7X6DUV9_9BACT</name>
<dbReference type="EMBL" id="VTOW01000013">
    <property type="protein sequence ID" value="NKE73799.1"/>
    <property type="molecule type" value="Genomic_DNA"/>
</dbReference>
<protein>
    <submittedName>
        <fullName evidence="1">DUF2934 domain-containing protein</fullName>
    </submittedName>
</protein>
<organism evidence="1 2">
    <name type="scientific">Candidatus Manganitrophus noduliformans</name>
    <dbReference type="NCBI Taxonomy" id="2606439"/>
    <lineage>
        <taxon>Bacteria</taxon>
        <taxon>Pseudomonadati</taxon>
        <taxon>Nitrospirota</taxon>
        <taxon>Nitrospiria</taxon>
        <taxon>Candidatus Troglogloeales</taxon>
        <taxon>Candidatus Manganitrophaceae</taxon>
        <taxon>Candidatus Manganitrophus</taxon>
    </lineage>
</organism>
<dbReference type="Proteomes" id="UP000534783">
    <property type="component" value="Unassembled WGS sequence"/>
</dbReference>
<dbReference type="RefSeq" id="WP_168063764.1">
    <property type="nucleotide sequence ID" value="NZ_VTOW01000013.1"/>
</dbReference>
<comment type="caution">
    <text evidence="1">The sequence shown here is derived from an EMBL/GenBank/DDBJ whole genome shotgun (WGS) entry which is preliminary data.</text>
</comment>
<sequence>MKKGTKKKEEIFAEQPTAPIASDQALHQAIAEKAYALYQKGGRRHGQDLADWLEAERLVLSEKGEKKLISVPPAK</sequence>
<accession>A0A7X6DUV9</accession>
<evidence type="ECO:0000313" key="1">
    <source>
        <dbReference type="EMBL" id="NKE73799.1"/>
    </source>
</evidence>
<evidence type="ECO:0000313" key="2">
    <source>
        <dbReference type="Proteomes" id="UP000534783"/>
    </source>
</evidence>
<gene>
    <name evidence="1" type="ORF">MNODULE_23905</name>
</gene>
<dbReference type="Pfam" id="PF11154">
    <property type="entry name" value="DUF2934"/>
    <property type="match status" value="1"/>
</dbReference>
<keyword evidence="2" id="KW-1185">Reference proteome</keyword>
<proteinExistence type="predicted"/>
<dbReference type="InterPro" id="IPR021327">
    <property type="entry name" value="DUF2934"/>
</dbReference>